<keyword evidence="1" id="KW-1133">Transmembrane helix</keyword>
<sequence length="117" mass="12017">MGFGRFRTDPTFDEFVWLAPMHSVGAVVVLVALVSGSYALATGESATTALSGAGAGIILVPMLGVAIVTMNMVLACLPSAVAWHLTLRLTLARLGRREAIRAAAAAAAVKANLILAL</sequence>
<evidence type="ECO:0000313" key="2">
    <source>
        <dbReference type="EMBL" id="PAU96734.1"/>
    </source>
</evidence>
<proteinExistence type="predicted"/>
<dbReference type="EMBL" id="NSJZ01000011">
    <property type="protein sequence ID" value="PAU96734.1"/>
    <property type="molecule type" value="Genomic_DNA"/>
</dbReference>
<evidence type="ECO:0000256" key="1">
    <source>
        <dbReference type="SAM" id="Phobius"/>
    </source>
</evidence>
<gene>
    <name evidence="2" type="ORF">CK240_12605</name>
</gene>
<feature type="transmembrane region" description="Helical" evidence="1">
    <location>
        <begin position="46"/>
        <end position="66"/>
    </location>
</feature>
<keyword evidence="1" id="KW-0472">Membrane</keyword>
<accession>A0A2A2GIB7</accession>
<keyword evidence="3" id="KW-1185">Reference proteome</keyword>
<reference evidence="2 3" key="1">
    <citation type="submission" date="2017-09" db="EMBL/GenBank/DDBJ databases">
        <title>Paracoccus alkalisoli sp. nov., isolated from saline alkaline soil.</title>
        <authorList>
            <person name="Dong X."/>
            <person name="Zhang G."/>
        </authorList>
    </citation>
    <scope>NUCLEOTIDE SEQUENCE [LARGE SCALE GENOMIC DNA]</scope>
    <source>
        <strain evidence="2 3">WN007</strain>
    </source>
</reference>
<feature type="transmembrane region" description="Helical" evidence="1">
    <location>
        <begin position="15"/>
        <end position="34"/>
    </location>
</feature>
<dbReference type="AlphaFoldDB" id="A0A2A2GIB7"/>
<organism evidence="2 3">
    <name type="scientific">Paracoccus salipaludis</name>
    <dbReference type="NCBI Taxonomy" id="2032623"/>
    <lineage>
        <taxon>Bacteria</taxon>
        <taxon>Pseudomonadati</taxon>
        <taxon>Pseudomonadota</taxon>
        <taxon>Alphaproteobacteria</taxon>
        <taxon>Rhodobacterales</taxon>
        <taxon>Paracoccaceae</taxon>
        <taxon>Paracoccus</taxon>
    </lineage>
</organism>
<protein>
    <submittedName>
        <fullName evidence="2">Uncharacterized protein</fullName>
    </submittedName>
</protein>
<name>A0A2A2GIB7_9RHOB</name>
<keyword evidence="1" id="KW-0812">Transmembrane</keyword>
<comment type="caution">
    <text evidence="2">The sequence shown here is derived from an EMBL/GenBank/DDBJ whole genome shotgun (WGS) entry which is preliminary data.</text>
</comment>
<evidence type="ECO:0000313" key="3">
    <source>
        <dbReference type="Proteomes" id="UP000218023"/>
    </source>
</evidence>
<dbReference type="Proteomes" id="UP000218023">
    <property type="component" value="Unassembled WGS sequence"/>
</dbReference>